<feature type="region of interest" description="Disordered" evidence="1">
    <location>
        <begin position="72"/>
        <end position="130"/>
    </location>
</feature>
<keyword evidence="2" id="KW-1185">Reference proteome</keyword>
<feature type="compositionally biased region" description="Polar residues" evidence="1">
    <location>
        <begin position="113"/>
        <end position="123"/>
    </location>
</feature>
<evidence type="ECO:0000313" key="2">
    <source>
        <dbReference type="Proteomes" id="UP000189704"/>
    </source>
</evidence>
<evidence type="ECO:0000256" key="1">
    <source>
        <dbReference type="SAM" id="MobiDB-lite"/>
    </source>
</evidence>
<dbReference type="Proteomes" id="UP000189704">
    <property type="component" value="Unplaced"/>
</dbReference>
<dbReference type="AlphaFoldDB" id="A0A1U7UFT8"/>
<dbReference type="KEGG" id="csyr:103275550"/>
<proteinExistence type="predicted"/>
<reference evidence="3" key="1">
    <citation type="submission" date="2025-08" db="UniProtKB">
        <authorList>
            <consortium name="RefSeq"/>
        </authorList>
    </citation>
    <scope>IDENTIFICATION</scope>
</reference>
<organism evidence="2 3">
    <name type="scientific">Carlito syrichta</name>
    <name type="common">Philippine tarsier</name>
    <name type="synonym">Tarsius syrichta</name>
    <dbReference type="NCBI Taxonomy" id="1868482"/>
    <lineage>
        <taxon>Eukaryota</taxon>
        <taxon>Metazoa</taxon>
        <taxon>Chordata</taxon>
        <taxon>Craniata</taxon>
        <taxon>Vertebrata</taxon>
        <taxon>Euteleostomi</taxon>
        <taxon>Mammalia</taxon>
        <taxon>Eutheria</taxon>
        <taxon>Euarchontoglires</taxon>
        <taxon>Primates</taxon>
        <taxon>Haplorrhini</taxon>
        <taxon>Tarsiiformes</taxon>
        <taxon>Tarsiidae</taxon>
        <taxon>Carlito</taxon>
    </lineage>
</organism>
<dbReference type="RefSeq" id="XP_008071129.1">
    <property type="nucleotide sequence ID" value="XM_008072938.1"/>
</dbReference>
<evidence type="ECO:0000313" key="3">
    <source>
        <dbReference type="RefSeq" id="XP_008071129.1"/>
    </source>
</evidence>
<dbReference type="GeneID" id="103275550"/>
<gene>
    <name evidence="3" type="primary">LOC103275550</name>
</gene>
<feature type="compositionally biased region" description="Low complexity" evidence="1">
    <location>
        <begin position="85"/>
        <end position="101"/>
    </location>
</feature>
<name>A0A1U7UFT8_CARSF</name>
<accession>A0A1U7UFT8</accession>
<protein>
    <submittedName>
        <fullName evidence="3">Fc receptor-like B</fullName>
    </submittedName>
</protein>
<sequence>MYPNFGIEERPTLGRKTLKQTLVTALPVGIPWSTQKLLGCNSHSELWLSVSLCLRQSLAMGVVWHLPRGEDPSGTTLSCSPLDLGSTTAPTPQASAPAPGSKSLSFRRPPMSRSVTSVPNTTSAGQGLLAGGAATAGPPVCVPPTPLEQSTGGLKSDVDLLLREMQLLKGLLSRVVLELKESQALPELRGTPETSTSRLVVSPGTLEATPVES</sequence>